<dbReference type="InterPro" id="IPR019145">
    <property type="entry name" value="Mediator_Med10"/>
</dbReference>
<comment type="caution">
    <text evidence="8">The sequence shown here is derived from an EMBL/GenBank/DDBJ whole genome shotgun (WGS) entry which is preliminary data.</text>
</comment>
<feature type="region of interest" description="Disordered" evidence="7">
    <location>
        <begin position="160"/>
        <end position="180"/>
    </location>
</feature>
<dbReference type="GO" id="GO:0003712">
    <property type="term" value="F:transcription coregulator activity"/>
    <property type="evidence" value="ECO:0007669"/>
    <property type="project" value="InterPro"/>
</dbReference>
<comment type="subcellular location">
    <subcellularLocation>
        <location evidence="1 6">Nucleus</location>
    </subcellularLocation>
</comment>
<comment type="subunit">
    <text evidence="6">Component of the Mediator complex.</text>
</comment>
<name>A0A8K0UWZ0_9AGAR</name>
<evidence type="ECO:0000256" key="6">
    <source>
        <dbReference type="RuleBase" id="RU364146"/>
    </source>
</evidence>
<evidence type="ECO:0000256" key="3">
    <source>
        <dbReference type="ARBA" id="ARBA00023015"/>
    </source>
</evidence>
<feature type="compositionally biased region" description="Low complexity" evidence="7">
    <location>
        <begin position="16"/>
        <end position="28"/>
    </location>
</feature>
<evidence type="ECO:0000256" key="2">
    <source>
        <dbReference type="ARBA" id="ARBA00005389"/>
    </source>
</evidence>
<organism evidence="8 9">
    <name type="scientific">Cristinia sonorae</name>
    <dbReference type="NCBI Taxonomy" id="1940300"/>
    <lineage>
        <taxon>Eukaryota</taxon>
        <taxon>Fungi</taxon>
        <taxon>Dikarya</taxon>
        <taxon>Basidiomycota</taxon>
        <taxon>Agaricomycotina</taxon>
        <taxon>Agaricomycetes</taxon>
        <taxon>Agaricomycetidae</taxon>
        <taxon>Agaricales</taxon>
        <taxon>Pleurotineae</taxon>
        <taxon>Stephanosporaceae</taxon>
        <taxon>Cristinia</taxon>
    </lineage>
</organism>
<feature type="region of interest" description="Disordered" evidence="7">
    <location>
        <begin position="1"/>
        <end position="31"/>
    </location>
</feature>
<dbReference type="EMBL" id="JAEVFJ010000003">
    <property type="protein sequence ID" value="KAH8106338.1"/>
    <property type="molecule type" value="Genomic_DNA"/>
</dbReference>
<evidence type="ECO:0000313" key="9">
    <source>
        <dbReference type="Proteomes" id="UP000813824"/>
    </source>
</evidence>
<dbReference type="AlphaFoldDB" id="A0A8K0UWZ0"/>
<evidence type="ECO:0000313" key="8">
    <source>
        <dbReference type="EMBL" id="KAH8106338.1"/>
    </source>
</evidence>
<keyword evidence="9" id="KW-1185">Reference proteome</keyword>
<dbReference type="Proteomes" id="UP000813824">
    <property type="component" value="Unassembled WGS sequence"/>
</dbReference>
<feature type="compositionally biased region" description="Polar residues" evidence="7">
    <location>
        <begin position="160"/>
        <end position="171"/>
    </location>
</feature>
<keyword evidence="3 6" id="KW-0805">Transcription regulation</keyword>
<gene>
    <name evidence="6" type="primary">MED10</name>
    <name evidence="8" type="ORF">BXZ70DRAFT_1004599</name>
</gene>
<comment type="similarity">
    <text evidence="2 6">Belongs to the Mediator complex subunit 10 family.</text>
</comment>
<dbReference type="GO" id="GO:0006357">
    <property type="term" value="P:regulation of transcription by RNA polymerase II"/>
    <property type="evidence" value="ECO:0007669"/>
    <property type="project" value="InterPro"/>
</dbReference>
<evidence type="ECO:0000256" key="5">
    <source>
        <dbReference type="ARBA" id="ARBA00023242"/>
    </source>
</evidence>
<evidence type="ECO:0000256" key="4">
    <source>
        <dbReference type="ARBA" id="ARBA00023163"/>
    </source>
</evidence>
<accession>A0A8K0UWZ0</accession>
<protein>
    <recommendedName>
        <fullName evidence="6">Mediator of RNA polymerase II transcription subunit 10</fullName>
    </recommendedName>
    <alternativeName>
        <fullName evidence="6">Mediator complex subunit 10</fullName>
    </alternativeName>
</protein>
<evidence type="ECO:0000256" key="1">
    <source>
        <dbReference type="ARBA" id="ARBA00004123"/>
    </source>
</evidence>
<reference evidence="8" key="1">
    <citation type="journal article" date="2021" name="New Phytol.">
        <title>Evolutionary innovations through gain and loss of genes in the ectomycorrhizal Boletales.</title>
        <authorList>
            <person name="Wu G."/>
            <person name="Miyauchi S."/>
            <person name="Morin E."/>
            <person name="Kuo A."/>
            <person name="Drula E."/>
            <person name="Varga T."/>
            <person name="Kohler A."/>
            <person name="Feng B."/>
            <person name="Cao Y."/>
            <person name="Lipzen A."/>
            <person name="Daum C."/>
            <person name="Hundley H."/>
            <person name="Pangilinan J."/>
            <person name="Johnson J."/>
            <person name="Barry K."/>
            <person name="LaButti K."/>
            <person name="Ng V."/>
            <person name="Ahrendt S."/>
            <person name="Min B."/>
            <person name="Choi I.G."/>
            <person name="Park H."/>
            <person name="Plett J.M."/>
            <person name="Magnuson J."/>
            <person name="Spatafora J.W."/>
            <person name="Nagy L.G."/>
            <person name="Henrissat B."/>
            <person name="Grigoriev I.V."/>
            <person name="Yang Z.L."/>
            <person name="Xu J."/>
            <person name="Martin F.M."/>
        </authorList>
    </citation>
    <scope>NUCLEOTIDE SEQUENCE</scope>
    <source>
        <strain evidence="8">KKN 215</strain>
    </source>
</reference>
<proteinExistence type="inferred from homology"/>
<keyword evidence="5 6" id="KW-0539">Nucleus</keyword>
<evidence type="ECO:0000256" key="7">
    <source>
        <dbReference type="SAM" id="MobiDB-lite"/>
    </source>
</evidence>
<dbReference type="OrthoDB" id="337270at2759"/>
<sequence>MAAQQQPSASKPDPSSPRASESPAPESPQGDLELELMGLANALYNLGTTVVNDLTKEKDKPGGGKQVGLRVNTVINHLANVDTLSQQIPTMIPMQILAEIDNARNPDILTRDRLERAATENQFMNGKIQAIAAYRSHYDEVLIQYFPELEGFLTGTSSDMHLPQTGGSSAAQGGVNGMGQ</sequence>
<comment type="function">
    <text evidence="6">Component of the Mediator complex, a coactivator involved in the regulated transcription of nearly all RNA polymerase II-dependent genes. Mediator functions as a bridge to convey information from gene-specific regulatory proteins to the basal RNA polymerase II transcription machinery. Mediator is recruited to promoters by direct interactions with regulatory proteins and serves as a scaffold for the assembly of a functional preinitiation complex with RNA polymerase II and the general transcription factors.</text>
</comment>
<dbReference type="GO" id="GO:0016592">
    <property type="term" value="C:mediator complex"/>
    <property type="evidence" value="ECO:0007669"/>
    <property type="project" value="InterPro"/>
</dbReference>
<keyword evidence="6" id="KW-0010">Activator</keyword>
<keyword evidence="4 6" id="KW-0804">Transcription</keyword>
<dbReference type="Pfam" id="PF09748">
    <property type="entry name" value="Med10"/>
    <property type="match status" value="1"/>
</dbReference>